<feature type="compositionally biased region" description="Low complexity" evidence="1">
    <location>
        <begin position="402"/>
        <end position="417"/>
    </location>
</feature>
<proteinExistence type="predicted"/>
<evidence type="ECO:0000313" key="3">
    <source>
        <dbReference type="EMBL" id="EKC24324.1"/>
    </source>
</evidence>
<sequence>MSRGFATKPDLGWSWAVLVASFGAHFIHGFFLTAVGLLQLSLLEHFREDVFKTSWALSIFLGLFSLSGPLASLIVNRWSCRVCMITGGLTVSISHVLTAFMPNITGVIFSLGVFGGFGSGLCYTSSFVAIGYNFEEKRNFASGVAVSGVGIGAFTLAPILQTVSDSYGYFGCCYSLLNSICIILAGVSNLATVYGFVMLFTGIGCFIGPLLGGFIVNNGGTYGQAISIAGILILLGSLFAWGSGAGKRSGSQKKDTEEIIVYRKESEEKEMVMEDIPNVIERLLTDKDQEEGVVFQVQCQRRDLNLTLSQLGVSILNDRDCKSPTAVIQLFPYLLLEFGSRGTHSLLAYYTFDQNTKQGYAKSADMTVAGIFLLFGIPSLINSQSFDPNALAFGSSGSSGSEAASSGSGSTGTSGSSSSGGFGGSFDPNAASGFGQIAGGSSGSSSTGGFGGSGFGSGGSSSAGSSTGGFGGGFGGSGFGSSATGGSSSSGGAASGGFGGSFDPNAAMGGSSSSGGASGGFGGSFDPNAANAGFGSLGKK</sequence>
<evidence type="ECO:0000256" key="2">
    <source>
        <dbReference type="SAM" id="Phobius"/>
    </source>
</evidence>
<feature type="transmembrane region" description="Helical" evidence="2">
    <location>
        <begin position="194"/>
        <end position="216"/>
    </location>
</feature>
<evidence type="ECO:0000256" key="1">
    <source>
        <dbReference type="SAM" id="MobiDB-lite"/>
    </source>
</evidence>
<dbReference type="InterPro" id="IPR050327">
    <property type="entry name" value="Proton-linked_MCT"/>
</dbReference>
<gene>
    <name evidence="3" type="ORF">CGI_10007558</name>
</gene>
<feature type="transmembrane region" description="Helical" evidence="2">
    <location>
        <begin position="222"/>
        <end position="244"/>
    </location>
</feature>
<feature type="transmembrane region" description="Helical" evidence="2">
    <location>
        <begin position="55"/>
        <end position="75"/>
    </location>
</feature>
<feature type="transmembrane region" description="Helical" evidence="2">
    <location>
        <begin position="107"/>
        <end position="128"/>
    </location>
</feature>
<dbReference type="AlphaFoldDB" id="K1PZ17"/>
<accession>K1PZ17</accession>
<keyword evidence="2" id="KW-0812">Transmembrane</keyword>
<feature type="transmembrane region" description="Helical" evidence="2">
    <location>
        <begin position="12"/>
        <end position="35"/>
    </location>
</feature>
<feature type="compositionally biased region" description="Low complexity" evidence="1">
    <location>
        <begin position="481"/>
        <end position="492"/>
    </location>
</feature>
<feature type="transmembrane region" description="Helical" evidence="2">
    <location>
        <begin position="82"/>
        <end position="101"/>
    </location>
</feature>
<dbReference type="HOGENOM" id="CLU_504573_0_0_1"/>
<dbReference type="Gene3D" id="1.20.1250.20">
    <property type="entry name" value="MFS general substrate transporter like domains"/>
    <property type="match status" value="1"/>
</dbReference>
<dbReference type="GO" id="GO:0008028">
    <property type="term" value="F:monocarboxylic acid transmembrane transporter activity"/>
    <property type="evidence" value="ECO:0007669"/>
    <property type="project" value="TreeGrafter"/>
</dbReference>
<dbReference type="EMBL" id="JH815809">
    <property type="protein sequence ID" value="EKC24324.1"/>
    <property type="molecule type" value="Genomic_DNA"/>
</dbReference>
<feature type="compositionally biased region" description="Gly residues" evidence="1">
    <location>
        <begin position="512"/>
        <end position="522"/>
    </location>
</feature>
<feature type="transmembrane region" description="Helical" evidence="2">
    <location>
        <begin position="140"/>
        <end position="160"/>
    </location>
</feature>
<reference evidence="3" key="1">
    <citation type="journal article" date="2012" name="Nature">
        <title>The oyster genome reveals stress adaptation and complexity of shell formation.</title>
        <authorList>
            <person name="Zhang G."/>
            <person name="Fang X."/>
            <person name="Guo X."/>
            <person name="Li L."/>
            <person name="Luo R."/>
            <person name="Xu F."/>
            <person name="Yang P."/>
            <person name="Zhang L."/>
            <person name="Wang X."/>
            <person name="Qi H."/>
            <person name="Xiong Z."/>
            <person name="Que H."/>
            <person name="Xie Y."/>
            <person name="Holland P.W."/>
            <person name="Paps J."/>
            <person name="Zhu Y."/>
            <person name="Wu F."/>
            <person name="Chen Y."/>
            <person name="Wang J."/>
            <person name="Peng C."/>
            <person name="Meng J."/>
            <person name="Yang L."/>
            <person name="Liu J."/>
            <person name="Wen B."/>
            <person name="Zhang N."/>
            <person name="Huang Z."/>
            <person name="Zhu Q."/>
            <person name="Feng Y."/>
            <person name="Mount A."/>
            <person name="Hedgecock D."/>
            <person name="Xu Z."/>
            <person name="Liu Y."/>
            <person name="Domazet-Loso T."/>
            <person name="Du Y."/>
            <person name="Sun X."/>
            <person name="Zhang S."/>
            <person name="Liu B."/>
            <person name="Cheng P."/>
            <person name="Jiang X."/>
            <person name="Li J."/>
            <person name="Fan D."/>
            <person name="Wang W."/>
            <person name="Fu W."/>
            <person name="Wang T."/>
            <person name="Wang B."/>
            <person name="Zhang J."/>
            <person name="Peng Z."/>
            <person name="Li Y."/>
            <person name="Li N."/>
            <person name="Wang J."/>
            <person name="Chen M."/>
            <person name="He Y."/>
            <person name="Tan F."/>
            <person name="Song X."/>
            <person name="Zheng Q."/>
            <person name="Huang R."/>
            <person name="Yang H."/>
            <person name="Du X."/>
            <person name="Chen L."/>
            <person name="Yang M."/>
            <person name="Gaffney P.M."/>
            <person name="Wang S."/>
            <person name="Luo L."/>
            <person name="She Z."/>
            <person name="Ming Y."/>
            <person name="Huang W."/>
            <person name="Zhang S."/>
            <person name="Huang B."/>
            <person name="Zhang Y."/>
            <person name="Qu T."/>
            <person name="Ni P."/>
            <person name="Miao G."/>
            <person name="Wang J."/>
            <person name="Wang Q."/>
            <person name="Steinberg C.E."/>
            <person name="Wang H."/>
            <person name="Li N."/>
            <person name="Qian L."/>
            <person name="Zhang G."/>
            <person name="Li Y."/>
            <person name="Yang H."/>
            <person name="Liu X."/>
            <person name="Wang J."/>
            <person name="Yin Y."/>
            <person name="Wang J."/>
        </authorList>
    </citation>
    <scope>NUCLEOTIDE SEQUENCE [LARGE SCALE GENOMIC DNA]</scope>
    <source>
        <strain evidence="3">05x7-T-G4-1.051#20</strain>
    </source>
</reference>
<keyword evidence="2" id="KW-0472">Membrane</keyword>
<dbReference type="SUPFAM" id="SSF103473">
    <property type="entry name" value="MFS general substrate transporter"/>
    <property type="match status" value="2"/>
</dbReference>
<dbReference type="PANTHER" id="PTHR11360:SF284">
    <property type="entry name" value="EG:103B4.3 PROTEIN-RELATED"/>
    <property type="match status" value="1"/>
</dbReference>
<organism evidence="3">
    <name type="scientific">Magallana gigas</name>
    <name type="common">Pacific oyster</name>
    <name type="synonym">Crassostrea gigas</name>
    <dbReference type="NCBI Taxonomy" id="29159"/>
    <lineage>
        <taxon>Eukaryota</taxon>
        <taxon>Metazoa</taxon>
        <taxon>Spiralia</taxon>
        <taxon>Lophotrochozoa</taxon>
        <taxon>Mollusca</taxon>
        <taxon>Bivalvia</taxon>
        <taxon>Autobranchia</taxon>
        <taxon>Pteriomorphia</taxon>
        <taxon>Ostreida</taxon>
        <taxon>Ostreoidea</taxon>
        <taxon>Ostreidae</taxon>
        <taxon>Magallana</taxon>
    </lineage>
</organism>
<dbReference type="InterPro" id="IPR011701">
    <property type="entry name" value="MFS"/>
</dbReference>
<name>K1PZ17_MAGGI</name>
<dbReference type="Pfam" id="PF07690">
    <property type="entry name" value="MFS_1"/>
    <property type="match status" value="1"/>
</dbReference>
<protein>
    <submittedName>
        <fullName evidence="3">Monocarboxylate transporter 14</fullName>
    </submittedName>
</protein>
<feature type="transmembrane region" description="Helical" evidence="2">
    <location>
        <begin position="166"/>
        <end position="187"/>
    </location>
</feature>
<feature type="region of interest" description="Disordered" evidence="1">
    <location>
        <begin position="402"/>
        <end position="422"/>
    </location>
</feature>
<feature type="region of interest" description="Disordered" evidence="1">
    <location>
        <begin position="481"/>
        <end position="522"/>
    </location>
</feature>
<dbReference type="PANTHER" id="PTHR11360">
    <property type="entry name" value="MONOCARBOXYLATE TRANSPORTER"/>
    <property type="match status" value="1"/>
</dbReference>
<keyword evidence="2" id="KW-1133">Transmembrane helix</keyword>
<dbReference type="InterPro" id="IPR036259">
    <property type="entry name" value="MFS_trans_sf"/>
</dbReference>
<dbReference type="InParanoid" id="K1PZ17"/>